<reference evidence="5 6" key="1">
    <citation type="submission" date="2019-10" db="EMBL/GenBank/DDBJ databases">
        <authorList>
            <person name="Nie G."/>
            <person name="Ming H."/>
            <person name="Yi B."/>
        </authorList>
    </citation>
    <scope>NUCLEOTIDE SEQUENCE [LARGE SCALE GENOMIC DNA]</scope>
    <source>
        <strain evidence="5 6">CFH 90414</strain>
    </source>
</reference>
<dbReference type="RefSeq" id="WP_153683426.1">
    <property type="nucleotide sequence ID" value="NZ_WJIF01000002.1"/>
</dbReference>
<keyword evidence="3" id="KW-0560">Oxidoreductase</keyword>
<dbReference type="InterPro" id="IPR001155">
    <property type="entry name" value="OxRdtase_FMN_N"/>
</dbReference>
<dbReference type="GO" id="GO:0016628">
    <property type="term" value="F:oxidoreductase activity, acting on the CH-CH group of donors, NAD or NADP as acceptor"/>
    <property type="evidence" value="ECO:0007669"/>
    <property type="project" value="UniProtKB-ARBA"/>
</dbReference>
<dbReference type="GO" id="GO:0005829">
    <property type="term" value="C:cytosol"/>
    <property type="evidence" value="ECO:0007669"/>
    <property type="project" value="UniProtKB-ARBA"/>
</dbReference>
<dbReference type="AlphaFoldDB" id="A0A6I2F0H5"/>
<dbReference type="Gene3D" id="3.20.20.70">
    <property type="entry name" value="Aldolase class I"/>
    <property type="match status" value="1"/>
</dbReference>
<dbReference type="FunFam" id="3.20.20.70:FF:000059">
    <property type="entry name" value="N-ethylmaleimide reductase, FMN-linked"/>
    <property type="match status" value="1"/>
</dbReference>
<dbReference type="Pfam" id="PF00724">
    <property type="entry name" value="Oxidored_FMN"/>
    <property type="match status" value="1"/>
</dbReference>
<evidence type="ECO:0000313" key="5">
    <source>
        <dbReference type="EMBL" id="MRG58925.1"/>
    </source>
</evidence>
<accession>A0A6I2F0H5</accession>
<evidence type="ECO:0000256" key="1">
    <source>
        <dbReference type="ARBA" id="ARBA00001917"/>
    </source>
</evidence>
<evidence type="ECO:0000256" key="3">
    <source>
        <dbReference type="ARBA" id="ARBA00023002"/>
    </source>
</evidence>
<comment type="similarity">
    <text evidence="2">Belongs to the NADH:flavin oxidoreductase/NADH oxidase family.</text>
</comment>
<organism evidence="5 6">
    <name type="scientific">Agromyces agglutinans</name>
    <dbReference type="NCBI Taxonomy" id="2662258"/>
    <lineage>
        <taxon>Bacteria</taxon>
        <taxon>Bacillati</taxon>
        <taxon>Actinomycetota</taxon>
        <taxon>Actinomycetes</taxon>
        <taxon>Micrococcales</taxon>
        <taxon>Microbacteriaceae</taxon>
        <taxon>Agromyces</taxon>
    </lineage>
</organism>
<feature type="domain" description="NADH:flavin oxidoreductase/NADH oxidase N-terminal" evidence="4">
    <location>
        <begin position="14"/>
        <end position="340"/>
    </location>
</feature>
<evidence type="ECO:0000259" key="4">
    <source>
        <dbReference type="Pfam" id="PF00724"/>
    </source>
</evidence>
<dbReference type="PANTHER" id="PTHR22893:SF91">
    <property type="entry name" value="NADPH DEHYDROGENASE 2-RELATED"/>
    <property type="match status" value="1"/>
</dbReference>
<dbReference type="PANTHER" id="PTHR22893">
    <property type="entry name" value="NADH OXIDOREDUCTASE-RELATED"/>
    <property type="match status" value="1"/>
</dbReference>
<dbReference type="InterPro" id="IPR013785">
    <property type="entry name" value="Aldolase_TIM"/>
</dbReference>
<sequence length="385" mass="39906">MSQQTSTRTGANAFDPTRIGSLELRNRIVMAPMTRSRAYGTLASADMATYYAQRAGAGLIITEGIQPSAIGQGYPATPGLHSEEQVRSWRPVTGAVHAAGGTIVAQLMHTGRIGHPSTTDASGHGALTPVGPSAVKAAGGVFTPTGLQDNVVPDELSEGDIRSTIADFAAAARNAIAAGFDGVEVHGANGYLLHQFLATNANLRTDEWGGGPENRIRFAVEVVRAVARAIGADRTGVRLSPNNGLGDTAEPDYATVYPLLVAALDPIGLAYLHLVEAGDPALTPTIRDAWSGALILNAAAPDPLDHRARVELVSDGSADLVSFARLFISNPDLVERLAVHADLALPDLSKAYGGDHRGYTDYPRLGALAESGADADPAALAEAAA</sequence>
<dbReference type="SUPFAM" id="SSF51395">
    <property type="entry name" value="FMN-linked oxidoreductases"/>
    <property type="match status" value="1"/>
</dbReference>
<comment type="caution">
    <text evidence="5">The sequence shown here is derived from an EMBL/GenBank/DDBJ whole genome shotgun (WGS) entry which is preliminary data.</text>
</comment>
<dbReference type="GO" id="GO:0010181">
    <property type="term" value="F:FMN binding"/>
    <property type="evidence" value="ECO:0007669"/>
    <property type="project" value="InterPro"/>
</dbReference>
<evidence type="ECO:0000256" key="2">
    <source>
        <dbReference type="ARBA" id="ARBA00005979"/>
    </source>
</evidence>
<dbReference type="EMBL" id="WJIF01000002">
    <property type="protein sequence ID" value="MRG58925.1"/>
    <property type="molecule type" value="Genomic_DNA"/>
</dbReference>
<evidence type="ECO:0000313" key="6">
    <source>
        <dbReference type="Proteomes" id="UP000431080"/>
    </source>
</evidence>
<gene>
    <name evidence="5" type="ORF">GE115_03430</name>
</gene>
<proteinExistence type="inferred from homology"/>
<protein>
    <submittedName>
        <fullName evidence="5">Alkene reductase</fullName>
    </submittedName>
</protein>
<keyword evidence="6" id="KW-1185">Reference proteome</keyword>
<comment type="cofactor">
    <cofactor evidence="1">
        <name>FMN</name>
        <dbReference type="ChEBI" id="CHEBI:58210"/>
    </cofactor>
</comment>
<dbReference type="Proteomes" id="UP000431080">
    <property type="component" value="Unassembled WGS sequence"/>
</dbReference>
<dbReference type="InterPro" id="IPR045247">
    <property type="entry name" value="Oye-like"/>
</dbReference>
<name>A0A6I2F0H5_9MICO</name>
<dbReference type="CDD" id="cd02933">
    <property type="entry name" value="OYE_like_FMN"/>
    <property type="match status" value="1"/>
</dbReference>